<dbReference type="EMBL" id="JAMKOV010000141">
    <property type="protein sequence ID" value="KAI8033398.1"/>
    <property type="molecule type" value="Genomic_DNA"/>
</dbReference>
<evidence type="ECO:0000313" key="4">
    <source>
        <dbReference type="Proteomes" id="UP001059596"/>
    </source>
</evidence>
<evidence type="ECO:0000313" key="3">
    <source>
        <dbReference type="EMBL" id="KAI8033398.1"/>
    </source>
</evidence>
<dbReference type="OrthoDB" id="5912242at2759"/>
<comment type="caution">
    <text evidence="3">The sequence shown here is derived from an EMBL/GenBank/DDBJ whole genome shotgun (WGS) entry which is preliminary data.</text>
</comment>
<dbReference type="AlphaFoldDB" id="A0A9P9YBA4"/>
<feature type="chain" id="PRO_5040219100" description="EB domain-containing protein" evidence="1">
    <location>
        <begin position="25"/>
        <end position="343"/>
    </location>
</feature>
<protein>
    <recommendedName>
        <fullName evidence="2">EB domain-containing protein</fullName>
    </recommendedName>
</protein>
<feature type="signal peptide" evidence="1">
    <location>
        <begin position="1"/>
        <end position="24"/>
    </location>
</feature>
<name>A0A9P9YBA4_9MUSC</name>
<keyword evidence="1" id="KW-0732">Signal</keyword>
<sequence>MPMMMLAWIVVLLAGLPGLRICRAEDLLELSCSSDAQCSQFERGRCLDMVCICTARGAGERVTCSPLEKKLTNIIGGPCPCPMPHADCHPRWDQCLCSAGHVPSGDRRRCLPEAVAPGGECEFQRQCQLADRFSSCSGGQCICTSQFELHEGRCLAVLQSICGVDKDCGSCGASLCLTKVKKCGCAAGYVHNHNMTKCVTGSGYGASCEHSAQCKVKLGGDAKCLDHQCGCRPSHYPRRVANAVAKEEEPEEERITCEPIVPFGALCLHDGQCRMQSLLEETNGTAPAPMVCKWGECSCSESHRLEDNKCIRVESGASRMQHHPLAFLLLGLLQFTMILYYGV</sequence>
<organism evidence="3 4">
    <name type="scientific">Drosophila gunungcola</name>
    <name type="common">fruit fly</name>
    <dbReference type="NCBI Taxonomy" id="103775"/>
    <lineage>
        <taxon>Eukaryota</taxon>
        <taxon>Metazoa</taxon>
        <taxon>Ecdysozoa</taxon>
        <taxon>Arthropoda</taxon>
        <taxon>Hexapoda</taxon>
        <taxon>Insecta</taxon>
        <taxon>Pterygota</taxon>
        <taxon>Neoptera</taxon>
        <taxon>Endopterygota</taxon>
        <taxon>Diptera</taxon>
        <taxon>Brachycera</taxon>
        <taxon>Muscomorpha</taxon>
        <taxon>Ephydroidea</taxon>
        <taxon>Drosophilidae</taxon>
        <taxon>Drosophila</taxon>
        <taxon>Sophophora</taxon>
    </lineage>
</organism>
<keyword evidence="4" id="KW-1185">Reference proteome</keyword>
<proteinExistence type="predicted"/>
<evidence type="ECO:0000259" key="2">
    <source>
        <dbReference type="Pfam" id="PF01683"/>
    </source>
</evidence>
<dbReference type="PANTHER" id="PTHR39069">
    <property type="entry name" value="ECDYSONE-INDUCIBLE GENE E1, ISOFORM A"/>
    <property type="match status" value="1"/>
</dbReference>
<reference evidence="3" key="1">
    <citation type="journal article" date="2023" name="Genome Biol. Evol.">
        <title>Long-read-based Genome Assembly of Drosophila gunungcola Reveals Fewer Chemosensory Genes in Flower-breeding Species.</title>
        <authorList>
            <person name="Negi A."/>
            <person name="Liao B.Y."/>
            <person name="Yeh S.D."/>
        </authorList>
    </citation>
    <scope>NUCLEOTIDE SEQUENCE</scope>
    <source>
        <strain evidence="3">Sukarami</strain>
    </source>
</reference>
<dbReference type="Pfam" id="PF01683">
    <property type="entry name" value="EB"/>
    <property type="match status" value="1"/>
</dbReference>
<dbReference type="Proteomes" id="UP001059596">
    <property type="component" value="Unassembled WGS sequence"/>
</dbReference>
<gene>
    <name evidence="3" type="ORF">M5D96_013846</name>
</gene>
<feature type="domain" description="EB" evidence="2">
    <location>
        <begin position="97"/>
        <end position="154"/>
    </location>
</feature>
<evidence type="ECO:0000256" key="1">
    <source>
        <dbReference type="SAM" id="SignalP"/>
    </source>
</evidence>
<dbReference type="InterPro" id="IPR006149">
    <property type="entry name" value="EB_dom"/>
</dbReference>
<accession>A0A9P9YBA4</accession>
<dbReference type="PANTHER" id="PTHR39069:SF4">
    <property type="entry name" value="LD24340P"/>
    <property type="match status" value="1"/>
</dbReference>